<dbReference type="GO" id="GO:0016197">
    <property type="term" value="P:endosomal transport"/>
    <property type="evidence" value="ECO:0007669"/>
    <property type="project" value="TreeGrafter"/>
</dbReference>
<dbReference type="PANTHER" id="PTHR34009:SF2">
    <property type="entry name" value="PROTEIN STAR"/>
    <property type="match status" value="1"/>
</dbReference>
<keyword evidence="3" id="KW-1185">Reference proteome</keyword>
<organism evidence="2 3">
    <name type="scientific">Muricoccus nepalensis</name>
    <dbReference type="NCBI Taxonomy" id="1854500"/>
    <lineage>
        <taxon>Bacteria</taxon>
        <taxon>Pseudomonadati</taxon>
        <taxon>Pseudomonadota</taxon>
        <taxon>Alphaproteobacteria</taxon>
        <taxon>Acetobacterales</taxon>
        <taxon>Roseomonadaceae</taxon>
        <taxon>Muricoccus</taxon>
    </lineage>
</organism>
<dbReference type="NCBIfam" id="TIGR01444">
    <property type="entry name" value="fkbM_fam"/>
    <property type="match status" value="1"/>
</dbReference>
<protein>
    <submittedName>
        <fullName evidence="2">FkbM family methyltransferase</fullName>
    </submittedName>
</protein>
<dbReference type="Pfam" id="PF05050">
    <property type="entry name" value="Methyltransf_21"/>
    <property type="match status" value="1"/>
</dbReference>
<comment type="caution">
    <text evidence="2">The sequence shown here is derived from an EMBL/GenBank/DDBJ whole genome shotgun (WGS) entry which is preliminary data.</text>
</comment>
<accession>A0A502FB03</accession>
<evidence type="ECO:0000259" key="1">
    <source>
        <dbReference type="Pfam" id="PF05050"/>
    </source>
</evidence>
<reference evidence="2 3" key="1">
    <citation type="journal article" date="2019" name="Environ. Microbiol.">
        <title>Species interactions and distinct microbial communities in high Arctic permafrost affected cryosols are associated with the CH4 and CO2 gas fluxes.</title>
        <authorList>
            <person name="Altshuler I."/>
            <person name="Hamel J."/>
            <person name="Turney S."/>
            <person name="Magnuson E."/>
            <person name="Levesque R."/>
            <person name="Greer C."/>
            <person name="Whyte L.G."/>
        </authorList>
    </citation>
    <scope>NUCLEOTIDE SEQUENCE [LARGE SCALE GENOMIC DNA]</scope>
    <source>
        <strain evidence="2 3">S9.3B</strain>
    </source>
</reference>
<dbReference type="GO" id="GO:0032259">
    <property type="term" value="P:methylation"/>
    <property type="evidence" value="ECO:0007669"/>
    <property type="project" value="UniProtKB-KW"/>
</dbReference>
<name>A0A502FB03_9PROT</name>
<dbReference type="InterPro" id="IPR006342">
    <property type="entry name" value="FkbM_mtfrase"/>
</dbReference>
<evidence type="ECO:0000313" key="2">
    <source>
        <dbReference type="EMBL" id="TPG46494.1"/>
    </source>
</evidence>
<dbReference type="Gene3D" id="3.40.50.150">
    <property type="entry name" value="Vaccinia Virus protein VP39"/>
    <property type="match status" value="1"/>
</dbReference>
<dbReference type="PANTHER" id="PTHR34009">
    <property type="entry name" value="PROTEIN STAR"/>
    <property type="match status" value="1"/>
</dbReference>
<proteinExistence type="predicted"/>
<dbReference type="EMBL" id="RCZP01000039">
    <property type="protein sequence ID" value="TPG46494.1"/>
    <property type="molecule type" value="Genomic_DNA"/>
</dbReference>
<dbReference type="AlphaFoldDB" id="A0A502FB03"/>
<dbReference type="Proteomes" id="UP000317078">
    <property type="component" value="Unassembled WGS sequence"/>
</dbReference>
<dbReference type="GO" id="GO:0005737">
    <property type="term" value="C:cytoplasm"/>
    <property type="evidence" value="ECO:0007669"/>
    <property type="project" value="GOC"/>
</dbReference>
<dbReference type="InterPro" id="IPR053202">
    <property type="entry name" value="EGF_Rcpt_Signaling_Reg"/>
</dbReference>
<dbReference type="InterPro" id="IPR029063">
    <property type="entry name" value="SAM-dependent_MTases_sf"/>
</dbReference>
<dbReference type="GO" id="GO:0008168">
    <property type="term" value="F:methyltransferase activity"/>
    <property type="evidence" value="ECO:0007669"/>
    <property type="project" value="UniProtKB-KW"/>
</dbReference>
<sequence length="470" mass="51378">MDGLVLQVGLDGPLTGRGAIRLLRQVRAKRLVVIPMAASTLLWPLDAADPGLIPGPSRLRGDAFLRDYLLGGGEPGGAAAAYLAAEVPEMVDLDARRAAEAEAWRELDRLTDVPLAALVEANLSSRRLFHSVYAPANLLLRPIVDALIQAFDLGEETAHASRRIFGEGEVMGPALPVHPAVLSHHGIAWPEAEPAGQRAVFEAWAGLYARSHAGAAPPPPAEAAPPPPGTAEEAGLLLKMADLKVNPVETPSRAFLNACARHFNESKAQLFQDVFVLQSLGWRRDGFFVEFGATDGLTISNTHMLEKAYGWRGILAEPFPFWHEALARNRGCIIEHRCVWSATGERLPFAGAAEFPEYATIAAFKDADMHKEIRESAGATFEVETVSLNDLLREHGAPPDFDYLSVDTEGSELEILRGLDFGAYRPKVITVEHNHNEGQREELRRHLAAAGYGRKLEELSQWDDWYVHEG</sequence>
<dbReference type="GO" id="GO:0005886">
    <property type="term" value="C:plasma membrane"/>
    <property type="evidence" value="ECO:0007669"/>
    <property type="project" value="TreeGrafter"/>
</dbReference>
<dbReference type="GO" id="GO:0006888">
    <property type="term" value="P:endoplasmic reticulum to Golgi vesicle-mediated transport"/>
    <property type="evidence" value="ECO:0007669"/>
    <property type="project" value="TreeGrafter"/>
</dbReference>
<keyword evidence="2" id="KW-0808">Transferase</keyword>
<dbReference type="Gene3D" id="3.40.50.12080">
    <property type="match status" value="1"/>
</dbReference>
<gene>
    <name evidence="2" type="ORF">EAH89_24595</name>
</gene>
<keyword evidence="2" id="KW-0489">Methyltransferase</keyword>
<evidence type="ECO:0000313" key="3">
    <source>
        <dbReference type="Proteomes" id="UP000317078"/>
    </source>
</evidence>
<feature type="domain" description="Methyltransferase FkbM" evidence="1">
    <location>
        <begin position="291"/>
        <end position="452"/>
    </location>
</feature>
<dbReference type="SUPFAM" id="SSF53335">
    <property type="entry name" value="S-adenosyl-L-methionine-dependent methyltransferases"/>
    <property type="match status" value="1"/>
</dbReference>